<dbReference type="HOGENOM" id="CLU_335688_0_0_1"/>
<dbReference type="AlphaFoldDB" id="A0A061G4B1"/>
<proteinExistence type="inferred from homology"/>
<dbReference type="InterPro" id="IPR001753">
    <property type="entry name" value="Enoyl-CoA_hydra/iso"/>
</dbReference>
<dbReference type="SUPFAM" id="SSF52096">
    <property type="entry name" value="ClpP/crotonase"/>
    <property type="match status" value="1"/>
</dbReference>
<feature type="compositionally biased region" description="Basic and acidic residues" evidence="4">
    <location>
        <begin position="400"/>
        <end position="418"/>
    </location>
</feature>
<keyword evidence="6" id="KW-1185">Reference proteome</keyword>
<keyword evidence="2" id="KW-0456">Lyase</keyword>
<dbReference type="GO" id="GO:0005739">
    <property type="term" value="C:mitochondrion"/>
    <property type="evidence" value="ECO:0000318"/>
    <property type="project" value="GO_Central"/>
</dbReference>
<organism evidence="5 6">
    <name type="scientific">Theobroma cacao</name>
    <name type="common">Cacao</name>
    <name type="synonym">Cocoa</name>
    <dbReference type="NCBI Taxonomy" id="3641"/>
    <lineage>
        <taxon>Eukaryota</taxon>
        <taxon>Viridiplantae</taxon>
        <taxon>Streptophyta</taxon>
        <taxon>Embryophyta</taxon>
        <taxon>Tracheophyta</taxon>
        <taxon>Spermatophyta</taxon>
        <taxon>Magnoliopsida</taxon>
        <taxon>eudicotyledons</taxon>
        <taxon>Gunneridae</taxon>
        <taxon>Pentapetalae</taxon>
        <taxon>rosids</taxon>
        <taxon>malvids</taxon>
        <taxon>Malvales</taxon>
        <taxon>Malvaceae</taxon>
        <taxon>Byttnerioideae</taxon>
        <taxon>Theobroma</taxon>
    </lineage>
</organism>
<feature type="compositionally biased region" description="Basic and acidic residues" evidence="4">
    <location>
        <begin position="260"/>
        <end position="270"/>
    </location>
</feature>
<dbReference type="Gramene" id="EOY24228">
    <property type="protein sequence ID" value="EOY24228"/>
    <property type="gene ID" value="TCM_015894"/>
</dbReference>
<feature type="region of interest" description="Disordered" evidence="4">
    <location>
        <begin position="372"/>
        <end position="444"/>
    </location>
</feature>
<dbReference type="OMA" id="DAWPVIF"/>
<keyword evidence="5" id="KW-0645">Protease</keyword>
<dbReference type="GO" id="GO:0016836">
    <property type="term" value="F:hydro-lyase activity"/>
    <property type="evidence" value="ECO:0007669"/>
    <property type="project" value="UniProtKB-ARBA"/>
</dbReference>
<feature type="compositionally biased region" description="Polar residues" evidence="4">
    <location>
        <begin position="108"/>
        <end position="122"/>
    </location>
</feature>
<feature type="region of interest" description="Disordered" evidence="4">
    <location>
        <begin position="92"/>
        <end position="122"/>
    </location>
</feature>
<keyword evidence="5" id="KW-0378">Hydrolase</keyword>
<dbReference type="GO" id="GO:0008233">
    <property type="term" value="F:peptidase activity"/>
    <property type="evidence" value="ECO:0007669"/>
    <property type="project" value="UniProtKB-KW"/>
</dbReference>
<evidence type="ECO:0000256" key="3">
    <source>
        <dbReference type="RuleBase" id="RU003707"/>
    </source>
</evidence>
<comment type="similarity">
    <text evidence="1 3">Belongs to the enoyl-CoA hydratase/isomerase family.</text>
</comment>
<dbReference type="eggNOG" id="KOG1679">
    <property type="taxonomic scope" value="Eukaryota"/>
</dbReference>
<dbReference type="InterPro" id="IPR018376">
    <property type="entry name" value="Enoyl-CoA_hyd/isom_CS"/>
</dbReference>
<dbReference type="InParanoid" id="A0A061G4B1"/>
<name>A0A061G4B1_THECC</name>
<dbReference type="Gene3D" id="1.10.12.10">
    <property type="entry name" value="Lyase 2-enoyl-coa Hydratase, Chain A, domain 2"/>
    <property type="match status" value="1"/>
</dbReference>
<dbReference type="FunFam" id="3.90.226.10:FF:000061">
    <property type="entry name" value="Methylglutaconyl-CoA hydratase, mitochondrial"/>
    <property type="match status" value="1"/>
</dbReference>
<gene>
    <name evidence="5" type="ORF">TCM_015894</name>
</gene>
<dbReference type="CDD" id="cd06558">
    <property type="entry name" value="crotonase-like"/>
    <property type="match status" value="1"/>
</dbReference>
<reference evidence="5 6" key="1">
    <citation type="journal article" date="2013" name="Genome Biol.">
        <title>The genome sequence of the most widely cultivated cacao type and its use to identify candidate genes regulating pod color.</title>
        <authorList>
            <person name="Motamayor J.C."/>
            <person name="Mockaitis K."/>
            <person name="Schmutz J."/>
            <person name="Haiminen N."/>
            <person name="Iii D.L."/>
            <person name="Cornejo O."/>
            <person name="Findley S.D."/>
            <person name="Zheng P."/>
            <person name="Utro F."/>
            <person name="Royaert S."/>
            <person name="Saski C."/>
            <person name="Jenkins J."/>
            <person name="Podicheti R."/>
            <person name="Zhao M."/>
            <person name="Scheffler B.E."/>
            <person name="Stack J.C."/>
            <person name="Feltus F.A."/>
            <person name="Mustiga G.M."/>
            <person name="Amores F."/>
            <person name="Phillips W."/>
            <person name="Marelli J.P."/>
            <person name="May G.D."/>
            <person name="Shapiro H."/>
            <person name="Ma J."/>
            <person name="Bustamante C.D."/>
            <person name="Schnell R.J."/>
            <person name="Main D."/>
            <person name="Gilbert D."/>
            <person name="Parida L."/>
            <person name="Kuhn D.N."/>
        </authorList>
    </citation>
    <scope>NUCLEOTIDE SEQUENCE [LARGE SCALE GENOMIC DNA]</scope>
    <source>
        <strain evidence="6">cv. Matina 1-6</strain>
    </source>
</reference>
<dbReference type="GO" id="GO:0006635">
    <property type="term" value="P:fatty acid beta-oxidation"/>
    <property type="evidence" value="ECO:0000318"/>
    <property type="project" value="GO_Central"/>
</dbReference>
<protein>
    <submittedName>
        <fullName evidence="5">ATP-dependent caseinolytic protease/crotonase family protein</fullName>
    </submittedName>
</protein>
<dbReference type="PANTHER" id="PTHR36368">
    <property type="entry name" value="ATP-DEPENDENT CASEINOLYTIC PROTEASE/CROTONASE FAMILY PROTEIN"/>
    <property type="match status" value="1"/>
</dbReference>
<dbReference type="PANTHER" id="PTHR36368:SF1">
    <property type="entry name" value="ATP-DEPENDENT CASEINOLYTIC PROTEASE_CROTONASE FAMILY PROTEIN"/>
    <property type="match status" value="1"/>
</dbReference>
<evidence type="ECO:0000256" key="1">
    <source>
        <dbReference type="ARBA" id="ARBA00005254"/>
    </source>
</evidence>
<dbReference type="GO" id="GO:0006508">
    <property type="term" value="P:proteolysis"/>
    <property type="evidence" value="ECO:0007669"/>
    <property type="project" value="UniProtKB-KW"/>
</dbReference>
<dbReference type="InterPro" id="IPR014748">
    <property type="entry name" value="Enoyl-CoA_hydra_C"/>
</dbReference>
<evidence type="ECO:0000313" key="5">
    <source>
        <dbReference type="EMBL" id="EOY24228.1"/>
    </source>
</evidence>
<dbReference type="EMBL" id="CM001881">
    <property type="protein sequence ID" value="EOY24228.1"/>
    <property type="molecule type" value="Genomic_DNA"/>
</dbReference>
<dbReference type="InterPro" id="IPR029045">
    <property type="entry name" value="ClpP/crotonase-like_dom_sf"/>
</dbReference>
<feature type="compositionally biased region" description="Basic and acidic residues" evidence="4">
    <location>
        <begin position="92"/>
        <end position="107"/>
    </location>
</feature>
<dbReference type="STRING" id="3641.A0A061G4B1"/>
<evidence type="ECO:0000313" key="6">
    <source>
        <dbReference type="Proteomes" id="UP000026915"/>
    </source>
</evidence>
<dbReference type="Gene3D" id="3.90.226.10">
    <property type="entry name" value="2-enoyl-CoA Hydratase, Chain A, domain 1"/>
    <property type="match status" value="1"/>
</dbReference>
<dbReference type="Proteomes" id="UP000026915">
    <property type="component" value="Chromosome 3"/>
</dbReference>
<dbReference type="FunFam" id="1.10.12.10:FF:000001">
    <property type="entry name" value="Probable enoyl-CoA hydratase, mitochondrial"/>
    <property type="match status" value="1"/>
</dbReference>
<accession>A0A061G4B1</accession>
<evidence type="ECO:0000256" key="2">
    <source>
        <dbReference type="ARBA" id="ARBA00023239"/>
    </source>
</evidence>
<dbReference type="PROSITE" id="PS00166">
    <property type="entry name" value="ENOYL_COA_HYDRATASE"/>
    <property type="match status" value="1"/>
</dbReference>
<sequence>MKEKKPLLIRLCFFSRKGEGKRVLMEDFKSEISGSSCSIPSEPPDIRNWYSSYKYESFVLDTCENFGGTFSEERESDKDELVIGEINREKEENFDGSGEIRKADEHGSLNSNEVQDTLHSPSILSEPPDIRNWYSSYVYESPLLDTSDGFRSYVSRESECEKDELAIGESIKDEAANLGQETKSSCKPDASEKICSTKLVKCSSSLVDRKNESHSLFSGPPDLGFWFADYVYESPVLDTSDEFRDTLSEEREPNEDEFAVEERKREKQEKVNTTTKTRHRNEVGVVKKMCANEFRKCNSSLRNDEQENMSISKDLHCAGGKENLTWKGDLCFEKILDPILEVKQVRGSTINSNKGVENSGFNGGDFLSKLEKADSQSTDISRSAGKTDRKSSKKLINTRDSIERSPETKVDLASHDQSQDFDQVSGGYWRKPTHGSNDKENEGKDIAKNGFVTTSKNKFTRRNGENSLGGRREVVLQCSRNKSSNITGGQRGAVVKRKVLAETTNVQRCEAMEITGKWRCPQKSKPHRGPPLKQLRLEQWIRRPELPYVQKLQITLYGHIPNQTKGIPISNYKLQFQTLRTLILEPSLSESVKLRRLPGSDSGIVEVNLERPGARNAIGNDMLRGLRHAFEAIDGDSSAHVVLISSSVPNVFCAGADLKERKKMTASEVHSYVNYLRSTFSLIEELQIPTIAVIEGAALGGGLEMALSCDLRICGENAMLGLPETGLAIIPGAGGTQRLPRLVGQSIAKELIFTARRIGGRDAMSMGLVNYCVPAGEAHPKGLEIAREINQKGPIAIRMAKRAINEGLERDMTSALDLEEECYEQLLNTKDRLEGLAAFAEKRKPRYNGE</sequence>
<dbReference type="Pfam" id="PF00378">
    <property type="entry name" value="ECH_1"/>
    <property type="match status" value="1"/>
</dbReference>
<feature type="region of interest" description="Disordered" evidence="4">
    <location>
        <begin position="244"/>
        <end position="276"/>
    </location>
</feature>
<evidence type="ECO:0000256" key="4">
    <source>
        <dbReference type="SAM" id="MobiDB-lite"/>
    </source>
</evidence>